<reference evidence="2 3" key="1">
    <citation type="submission" date="2019-12" db="EMBL/GenBank/DDBJ databases">
        <authorList>
            <person name="Alioto T."/>
            <person name="Alioto T."/>
            <person name="Gomez Garrido J."/>
        </authorList>
    </citation>
    <scope>NUCLEOTIDE SEQUENCE [LARGE SCALE GENOMIC DNA]</scope>
</reference>
<feature type="transmembrane region" description="Helical" evidence="1">
    <location>
        <begin position="44"/>
        <end position="60"/>
    </location>
</feature>
<accession>A0A8S0SWV7</accession>
<dbReference type="Proteomes" id="UP000594638">
    <property type="component" value="Unassembled WGS sequence"/>
</dbReference>
<gene>
    <name evidence="2" type="ORF">OLEA9_A053163</name>
</gene>
<name>A0A8S0SWV7_OLEEU</name>
<organism evidence="2 3">
    <name type="scientific">Olea europaea subsp. europaea</name>
    <dbReference type="NCBI Taxonomy" id="158383"/>
    <lineage>
        <taxon>Eukaryota</taxon>
        <taxon>Viridiplantae</taxon>
        <taxon>Streptophyta</taxon>
        <taxon>Embryophyta</taxon>
        <taxon>Tracheophyta</taxon>
        <taxon>Spermatophyta</taxon>
        <taxon>Magnoliopsida</taxon>
        <taxon>eudicotyledons</taxon>
        <taxon>Gunneridae</taxon>
        <taxon>Pentapetalae</taxon>
        <taxon>asterids</taxon>
        <taxon>lamiids</taxon>
        <taxon>Lamiales</taxon>
        <taxon>Oleaceae</taxon>
        <taxon>Oleeae</taxon>
        <taxon>Olea</taxon>
    </lineage>
</organism>
<feature type="transmembrane region" description="Helical" evidence="1">
    <location>
        <begin position="20"/>
        <end position="37"/>
    </location>
</feature>
<keyword evidence="3" id="KW-1185">Reference proteome</keyword>
<feature type="transmembrane region" description="Helical" evidence="1">
    <location>
        <begin position="72"/>
        <end position="91"/>
    </location>
</feature>
<dbReference type="EMBL" id="CACTIH010005506">
    <property type="protein sequence ID" value="CAA2995666.1"/>
    <property type="molecule type" value="Genomic_DNA"/>
</dbReference>
<sequence length="128" mass="14604">WQRQHCTRSLIATIVCRTTGVYLFSFNFSIGVIPLVLSTLRDGSAPIARIVATIFWWWWWWCGGDDDTDWGFFQLIWCGAEMEMVMAILGIGSDRGANHDVGENVVTFDDATRSSQVRLLRCRGRDLL</sequence>
<protein>
    <submittedName>
        <fullName evidence="2">Uncharacterized protein</fullName>
    </submittedName>
</protein>
<evidence type="ECO:0000256" key="1">
    <source>
        <dbReference type="SAM" id="Phobius"/>
    </source>
</evidence>
<keyword evidence="1" id="KW-0472">Membrane</keyword>
<feature type="non-terminal residue" evidence="2">
    <location>
        <position position="1"/>
    </location>
</feature>
<evidence type="ECO:0000313" key="2">
    <source>
        <dbReference type="EMBL" id="CAA2995666.1"/>
    </source>
</evidence>
<evidence type="ECO:0000313" key="3">
    <source>
        <dbReference type="Proteomes" id="UP000594638"/>
    </source>
</evidence>
<proteinExistence type="predicted"/>
<keyword evidence="1" id="KW-1133">Transmembrane helix</keyword>
<keyword evidence="1" id="KW-0812">Transmembrane</keyword>
<dbReference type="Gramene" id="OE9A053163T1">
    <property type="protein sequence ID" value="OE9A053163C1"/>
    <property type="gene ID" value="OE9A053163"/>
</dbReference>
<comment type="caution">
    <text evidence="2">The sequence shown here is derived from an EMBL/GenBank/DDBJ whole genome shotgun (WGS) entry which is preliminary data.</text>
</comment>
<dbReference type="AlphaFoldDB" id="A0A8S0SWV7"/>